<dbReference type="Proteomes" id="UP000325385">
    <property type="component" value="Chromosome"/>
</dbReference>
<keyword evidence="1" id="KW-0812">Transmembrane</keyword>
<dbReference type="InterPro" id="IPR023393">
    <property type="entry name" value="START-like_dom_sf"/>
</dbReference>
<evidence type="ECO:0000313" key="2">
    <source>
        <dbReference type="EMBL" id="QFI62386.1"/>
    </source>
</evidence>
<organism evidence="2 3">
    <name type="scientific">Qipengyuania flava</name>
    <dbReference type="NCBI Taxonomy" id="192812"/>
    <lineage>
        <taxon>Bacteria</taxon>
        <taxon>Pseudomonadati</taxon>
        <taxon>Pseudomonadota</taxon>
        <taxon>Alphaproteobacteria</taxon>
        <taxon>Sphingomonadales</taxon>
        <taxon>Erythrobacteraceae</taxon>
        <taxon>Qipengyuania</taxon>
    </lineage>
</organism>
<sequence length="155" mass="17941">MTRTVELTTYLPTDPDTAWEHLQTSALLHHITNPLVKFVPRGDGFPKRWTDGEHRAWMFLFGLIPLLWQAIVISRPEGPEGVRVLRDNGYSPVIRRWDHWIEIAPEDGGTRYTDRVHIDAGLLTLPVTLFAKAFYAHRQERWRVLAETGFRALDS</sequence>
<dbReference type="EMBL" id="CP032228">
    <property type="protein sequence ID" value="QFI62386.1"/>
    <property type="molecule type" value="Genomic_DNA"/>
</dbReference>
<keyword evidence="1" id="KW-0472">Membrane</keyword>
<protein>
    <recommendedName>
        <fullName evidence="4">SRPBCC family protein</fullName>
    </recommendedName>
</protein>
<evidence type="ECO:0000313" key="3">
    <source>
        <dbReference type="Proteomes" id="UP000325385"/>
    </source>
</evidence>
<feature type="transmembrane region" description="Helical" evidence="1">
    <location>
        <begin position="56"/>
        <end position="73"/>
    </location>
</feature>
<dbReference type="RefSeq" id="WP_082834753.1">
    <property type="nucleotide sequence ID" value="NZ_CP032228.1"/>
</dbReference>
<dbReference type="SUPFAM" id="SSF55961">
    <property type="entry name" value="Bet v1-like"/>
    <property type="match status" value="1"/>
</dbReference>
<accession>A0A5P6N8U9</accession>
<dbReference type="GeneID" id="69696296"/>
<keyword evidence="1" id="KW-1133">Transmembrane helix</keyword>
<dbReference type="AlphaFoldDB" id="A0A5P6N8U9"/>
<dbReference type="Gene3D" id="3.30.530.20">
    <property type="match status" value="1"/>
</dbReference>
<evidence type="ECO:0000256" key="1">
    <source>
        <dbReference type="SAM" id="Phobius"/>
    </source>
</evidence>
<gene>
    <name evidence="2" type="ORF">D0Y83_03220</name>
</gene>
<proteinExistence type="predicted"/>
<name>A0A5P6N8U9_9SPHN</name>
<evidence type="ECO:0008006" key="4">
    <source>
        <dbReference type="Google" id="ProtNLM"/>
    </source>
</evidence>
<reference evidence="3" key="1">
    <citation type="submission" date="2018-09" db="EMBL/GenBank/DDBJ databases">
        <title>Nocardia yunnanensis sp. nov., an actinomycete isolated from a soil sample.</title>
        <authorList>
            <person name="Zhang J."/>
        </authorList>
    </citation>
    <scope>NUCLEOTIDE SEQUENCE [LARGE SCALE GENOMIC DNA]</scope>
    <source>
        <strain evidence="3">21-3</strain>
    </source>
</reference>